<name>A0A378XCB1_9BURK</name>
<dbReference type="InterPro" id="IPR023210">
    <property type="entry name" value="NADP_OxRdtase_dom"/>
</dbReference>
<dbReference type="FunFam" id="3.20.20.100:FF:000004">
    <property type="entry name" value="Oxidoreductase, aldo/keto reductase"/>
    <property type="match status" value="1"/>
</dbReference>
<dbReference type="PRINTS" id="PR00069">
    <property type="entry name" value="ALDKETRDTASE"/>
</dbReference>
<evidence type="ECO:0000313" key="3">
    <source>
        <dbReference type="EMBL" id="QPT40603.1"/>
    </source>
</evidence>
<keyword evidence="1 4" id="KW-0560">Oxidoreductase</keyword>
<reference evidence="3 6" key="2">
    <citation type="submission" date="2020-12" db="EMBL/GenBank/DDBJ databases">
        <title>FDA dAtabase for Regulatory Grade micrObial Sequences (FDA-ARGOS): Supporting development and validation of Infectious Disease Dx tests.</title>
        <authorList>
            <person name="Sproer C."/>
            <person name="Gronow S."/>
            <person name="Severitt S."/>
            <person name="Schroder I."/>
            <person name="Tallon L."/>
            <person name="Sadzewicz L."/>
            <person name="Zhao X."/>
            <person name="Boylan J."/>
            <person name="Ott S."/>
            <person name="Bowen H."/>
            <person name="Vavikolanu K."/>
            <person name="Mehta A."/>
            <person name="Aluvathingal J."/>
            <person name="Nadendla S."/>
            <person name="Lowell S."/>
            <person name="Myers T."/>
            <person name="Yan Y."/>
            <person name="Sichtig H."/>
        </authorList>
    </citation>
    <scope>NUCLEOTIDE SEQUENCE [LARGE SCALE GENOMIC DNA]</scope>
    <source>
        <strain evidence="3 6">FDAARGOS_872</strain>
    </source>
</reference>
<sequence length="319" mass="34957">MQKRSLGSSEVLVPPFVFGGNVFGWGVDEQQAFKLLDLLLEKGVDTIDTADIYSYWAGGSGGESETIIGQWMRARGNREQVIIHTKGGAPDAPGEFAHADLSAAYLTKAVEGSLRRLGTDYIDLYYVHFDDNKTPPEETLGAFQKLIEQGKIRAIGASNYGPERLRQSLAVADENNLPRYACLQTHYNLYERSEYETELEELCLSEGLGVLSYYSLASGFLSGKYRSEADLDKSAARGSSAAQYLNPRGLRILNVLDKVADKYGATQAQIALAWIMARPGFTAAIASSTKIEQLNELLQATAIDLDNESIAELNEASTY</sequence>
<dbReference type="InterPro" id="IPR036812">
    <property type="entry name" value="NAD(P)_OxRdtase_dom_sf"/>
</dbReference>
<dbReference type="PANTHER" id="PTHR43364:SF6">
    <property type="entry name" value="OXIDOREDUCTASE-RELATED"/>
    <property type="match status" value="1"/>
</dbReference>
<dbReference type="RefSeq" id="WP_018574229.1">
    <property type="nucleotide sequence ID" value="NZ_CP065725.1"/>
</dbReference>
<dbReference type="EC" id="1.1.1.-" evidence="4"/>
<dbReference type="GO" id="GO:0016491">
    <property type="term" value="F:oxidoreductase activity"/>
    <property type="evidence" value="ECO:0007669"/>
    <property type="project" value="UniProtKB-KW"/>
</dbReference>
<dbReference type="Proteomes" id="UP000594903">
    <property type="component" value="Chromosome"/>
</dbReference>
<dbReference type="Pfam" id="PF00248">
    <property type="entry name" value="Aldo_ket_red"/>
    <property type="match status" value="1"/>
</dbReference>
<evidence type="ECO:0000256" key="1">
    <source>
        <dbReference type="ARBA" id="ARBA00023002"/>
    </source>
</evidence>
<dbReference type="Gene3D" id="3.20.20.100">
    <property type="entry name" value="NADP-dependent oxidoreductase domain"/>
    <property type="match status" value="1"/>
</dbReference>
<evidence type="ECO:0000259" key="2">
    <source>
        <dbReference type="Pfam" id="PF00248"/>
    </source>
</evidence>
<dbReference type="Proteomes" id="UP000254603">
    <property type="component" value="Unassembled WGS sequence"/>
</dbReference>
<keyword evidence="6" id="KW-1185">Reference proteome</keyword>
<dbReference type="EMBL" id="UGSB01000001">
    <property type="protein sequence ID" value="SUA51605.1"/>
    <property type="molecule type" value="Genomic_DNA"/>
</dbReference>
<organism evidence="4 5">
    <name type="scientific">Oligella ureolytica</name>
    <dbReference type="NCBI Taxonomy" id="90244"/>
    <lineage>
        <taxon>Bacteria</taxon>
        <taxon>Pseudomonadati</taxon>
        <taxon>Pseudomonadota</taxon>
        <taxon>Betaproteobacteria</taxon>
        <taxon>Burkholderiales</taxon>
        <taxon>Alcaligenaceae</taxon>
        <taxon>Oligella</taxon>
    </lineage>
</organism>
<dbReference type="EMBL" id="CP065725">
    <property type="protein sequence ID" value="QPT40603.1"/>
    <property type="molecule type" value="Genomic_DNA"/>
</dbReference>
<dbReference type="SUPFAM" id="SSF51430">
    <property type="entry name" value="NAD(P)-linked oxidoreductase"/>
    <property type="match status" value="1"/>
</dbReference>
<gene>
    <name evidence="4" type="primary">iolS_1</name>
    <name evidence="3" type="ORF">I6G29_03195</name>
    <name evidence="4" type="ORF">NCTC11997_00690</name>
</gene>
<dbReference type="PANTHER" id="PTHR43364">
    <property type="entry name" value="NADH-SPECIFIC METHYLGLYOXAL REDUCTASE-RELATED"/>
    <property type="match status" value="1"/>
</dbReference>
<evidence type="ECO:0000313" key="6">
    <source>
        <dbReference type="Proteomes" id="UP000594903"/>
    </source>
</evidence>
<reference evidence="4 5" key="1">
    <citation type="submission" date="2018-06" db="EMBL/GenBank/DDBJ databases">
        <authorList>
            <consortium name="Pathogen Informatics"/>
            <person name="Doyle S."/>
        </authorList>
    </citation>
    <scope>NUCLEOTIDE SEQUENCE [LARGE SCALE GENOMIC DNA]</scope>
    <source>
        <strain evidence="4 5">NCTC11997</strain>
    </source>
</reference>
<dbReference type="OrthoDB" id="5488419at2"/>
<dbReference type="InterPro" id="IPR020471">
    <property type="entry name" value="AKR"/>
</dbReference>
<feature type="domain" description="NADP-dependent oxidoreductase" evidence="2">
    <location>
        <begin position="17"/>
        <end position="316"/>
    </location>
</feature>
<dbReference type="STRING" id="1122619.GCA_000373745_01044"/>
<proteinExistence type="predicted"/>
<evidence type="ECO:0000313" key="4">
    <source>
        <dbReference type="EMBL" id="SUA51605.1"/>
    </source>
</evidence>
<dbReference type="CDD" id="cd19081">
    <property type="entry name" value="AKR_AKR9C1"/>
    <property type="match status" value="1"/>
</dbReference>
<evidence type="ECO:0000313" key="5">
    <source>
        <dbReference type="Proteomes" id="UP000254603"/>
    </source>
</evidence>
<dbReference type="InterPro" id="IPR050523">
    <property type="entry name" value="AKR_Detox_Biosynth"/>
</dbReference>
<accession>A0A378XCB1</accession>
<dbReference type="AlphaFoldDB" id="A0A378XCB1"/>
<protein>
    <submittedName>
        <fullName evidence="3">Aldo/keto reductase</fullName>
    </submittedName>
    <submittedName>
        <fullName evidence="4">Putative aldo-keto reductase</fullName>
        <ecNumber evidence="4">1.1.1.-</ecNumber>
    </submittedName>
</protein>
<dbReference type="GO" id="GO:0005829">
    <property type="term" value="C:cytosol"/>
    <property type="evidence" value="ECO:0007669"/>
    <property type="project" value="TreeGrafter"/>
</dbReference>